<evidence type="ECO:0000313" key="2">
    <source>
        <dbReference type="EMBL" id="EOP74011.1"/>
    </source>
</evidence>
<accession>A0A9W5QLV1</accession>
<dbReference type="EMBL" id="AHEJ01000013">
    <property type="protein sequence ID" value="EOP74011.1"/>
    <property type="molecule type" value="Genomic_DNA"/>
</dbReference>
<proteinExistence type="predicted"/>
<evidence type="ECO:0000256" key="1">
    <source>
        <dbReference type="SAM" id="Coils"/>
    </source>
</evidence>
<evidence type="ECO:0000313" key="3">
    <source>
        <dbReference type="Proteomes" id="UP000013989"/>
    </source>
</evidence>
<comment type="caution">
    <text evidence="2">The sequence shown here is derived from an EMBL/GenBank/DDBJ whole genome shotgun (WGS) entry which is preliminary data.</text>
</comment>
<name>A0A9W5QLV1_BACCE</name>
<organism evidence="2 3">
    <name type="scientific">Bacillus cereus ISP2954</name>
    <dbReference type="NCBI Taxonomy" id="1053215"/>
    <lineage>
        <taxon>Bacteria</taxon>
        <taxon>Bacillati</taxon>
        <taxon>Bacillota</taxon>
        <taxon>Bacilli</taxon>
        <taxon>Bacillales</taxon>
        <taxon>Bacillaceae</taxon>
        <taxon>Bacillus</taxon>
        <taxon>Bacillus cereus group</taxon>
    </lineage>
</organism>
<reference evidence="2 3" key="1">
    <citation type="submission" date="2012-12" db="EMBL/GenBank/DDBJ databases">
        <title>The Genome Sequence of Bacillus cereus ISP2954.</title>
        <authorList>
            <consortium name="The Broad Institute Genome Sequencing Platform"/>
            <consortium name="The Broad Institute Genome Sequencing Center for Infectious Disease"/>
            <person name="Feldgarden M."/>
            <person name="Van der Auwera G.A."/>
            <person name="Mahillon J."/>
            <person name="Duprez V."/>
            <person name="Timmery S."/>
            <person name="Mattelet C."/>
            <person name="Dierick K."/>
            <person name="Sun M."/>
            <person name="Yu Z."/>
            <person name="Zhu L."/>
            <person name="Hu X."/>
            <person name="Shank E.B."/>
            <person name="Swiecicka I."/>
            <person name="Hansen B.M."/>
            <person name="Andrup L."/>
            <person name="Walker B."/>
            <person name="Young S.K."/>
            <person name="Zeng Q."/>
            <person name="Gargeya S."/>
            <person name="Fitzgerald M."/>
            <person name="Haas B."/>
            <person name="Abouelleil A."/>
            <person name="Alvarado L."/>
            <person name="Arachchi H.M."/>
            <person name="Berlin A.M."/>
            <person name="Chapman S.B."/>
            <person name="Dewar J."/>
            <person name="Goldberg J."/>
            <person name="Griggs A."/>
            <person name="Gujja S."/>
            <person name="Hansen M."/>
            <person name="Howarth C."/>
            <person name="Imamovic A."/>
            <person name="Larimer J."/>
            <person name="McCowan C."/>
            <person name="Murphy C."/>
            <person name="Neiman D."/>
            <person name="Pearson M."/>
            <person name="Priest M."/>
            <person name="Roberts A."/>
            <person name="Saif S."/>
            <person name="Shea T."/>
            <person name="Sisk P."/>
            <person name="Sykes S."/>
            <person name="Wortman J."/>
            <person name="Nusbaum C."/>
            <person name="Birren B."/>
        </authorList>
    </citation>
    <scope>NUCLEOTIDE SEQUENCE [LARGE SCALE GENOMIC DNA]</scope>
    <source>
        <strain evidence="2 3">ISP2954</strain>
    </source>
</reference>
<sequence>MDNQYLAERINQLEKTVNDLDSVNRDQQKVINELSMRIEGVINTIDHLKKELSAKMNDLPKDAQEKIERLKKAAEGIVDG</sequence>
<dbReference type="Proteomes" id="UP000013989">
    <property type="component" value="Unassembled WGS sequence"/>
</dbReference>
<keyword evidence="1" id="KW-0175">Coiled coil</keyword>
<gene>
    <name evidence="2" type="ORF">IGU_05774</name>
</gene>
<feature type="coiled-coil region" evidence="1">
    <location>
        <begin position="10"/>
        <end position="51"/>
    </location>
</feature>
<dbReference type="RefSeq" id="WP_000370222.1">
    <property type="nucleotide sequence ID" value="NZ_KB976789.1"/>
</dbReference>
<protein>
    <submittedName>
        <fullName evidence="2">Uncharacterized protein</fullName>
    </submittedName>
</protein>
<dbReference type="AlphaFoldDB" id="A0A9W5QLV1"/>